<evidence type="ECO:0000313" key="2">
    <source>
        <dbReference type="EMBL" id="GGP85130.1"/>
    </source>
</evidence>
<dbReference type="PANTHER" id="PTHR32309:SF13">
    <property type="entry name" value="FERRIC ENTEROBACTIN TRANSPORT PROTEIN FEPE"/>
    <property type="match status" value="1"/>
</dbReference>
<comment type="caution">
    <text evidence="2">The sequence shown here is derived from an EMBL/GenBank/DDBJ whole genome shotgun (WGS) entry which is preliminary data.</text>
</comment>
<evidence type="ECO:0000256" key="1">
    <source>
        <dbReference type="SAM" id="Phobius"/>
    </source>
</evidence>
<proteinExistence type="predicted"/>
<dbReference type="Proteomes" id="UP000654004">
    <property type="component" value="Unassembled WGS sequence"/>
</dbReference>
<gene>
    <name evidence="2" type="ORF">GCM10009410_17870</name>
</gene>
<dbReference type="PANTHER" id="PTHR32309">
    <property type="entry name" value="TYROSINE-PROTEIN KINASE"/>
    <property type="match status" value="1"/>
</dbReference>
<dbReference type="EMBL" id="BMQW01000004">
    <property type="protein sequence ID" value="GGP85130.1"/>
    <property type="molecule type" value="Genomic_DNA"/>
</dbReference>
<organism evidence="2 3">
    <name type="scientific">Shewanella ulleungensis</name>
    <dbReference type="NCBI Taxonomy" id="2282699"/>
    <lineage>
        <taxon>Bacteria</taxon>
        <taxon>Pseudomonadati</taxon>
        <taxon>Pseudomonadota</taxon>
        <taxon>Gammaproteobacteria</taxon>
        <taxon>Alteromonadales</taxon>
        <taxon>Shewanellaceae</taxon>
        <taxon>Shewanella</taxon>
    </lineage>
</organism>
<sequence>MSQQAVDKIEQRFQALAEKTDPNIWNTPKQLIALSQQIELTDIYLARRVLQRVRNLQPDNPRIVRELTRLSNEIATKAQLTQTSSSEETLNKNMLDTKLESDTHNSEQSSIFSKITVLAANTSNYAKAKKINQPWFLLLVIPFILFAFYQLVWAAPRYESRAQLIVQQPDGMSTMDPSMAILSGLGVGSNSTADTEIAKAYIHSEDMLKFLQAKYNIQQHYHEGGDIFSRLSNNATIEDLLQYYIEHTAVEIDDKSGVIKVLAQGFSPEFANKLTQAIVDRAEWYINSIGHQLADAQLEFIRGEHKQIEVRLRDAQKSILAFQQKNNLLDPEAEGSAFQQITYGLESQIASKSAELKGLKSVMTGKAPQVVILESELNALKNQLELERDRLSLQDTNGTSVSAVTSSTNSNAILAKGTAVSEVLAQFADLKIELELALQGYTSSEISLDKARIEAYRQLKYLVVVESATFPEDNQYPKTLYNILLFLVIQLMLYAIGKIIIATAKELR</sequence>
<keyword evidence="1" id="KW-0812">Transmembrane</keyword>
<keyword evidence="1" id="KW-1133">Transmembrane helix</keyword>
<evidence type="ECO:0008006" key="4">
    <source>
        <dbReference type="Google" id="ProtNLM"/>
    </source>
</evidence>
<protein>
    <recommendedName>
        <fullName evidence="4">Lipopolysaccharide biosynthesis protein</fullName>
    </recommendedName>
</protein>
<feature type="transmembrane region" description="Helical" evidence="1">
    <location>
        <begin position="480"/>
        <end position="501"/>
    </location>
</feature>
<name>A0ABQ2QJQ4_9GAMM</name>
<dbReference type="RefSeq" id="WP_188955411.1">
    <property type="nucleotide sequence ID" value="NZ_BMQW01000004.1"/>
</dbReference>
<accession>A0ABQ2QJQ4</accession>
<keyword evidence="3" id="KW-1185">Reference proteome</keyword>
<feature type="transmembrane region" description="Helical" evidence="1">
    <location>
        <begin position="135"/>
        <end position="155"/>
    </location>
</feature>
<dbReference type="InterPro" id="IPR050445">
    <property type="entry name" value="Bact_polysacc_biosynth/exp"/>
</dbReference>
<reference evidence="3" key="1">
    <citation type="journal article" date="2019" name="Int. J. Syst. Evol. Microbiol.">
        <title>The Global Catalogue of Microorganisms (GCM) 10K type strain sequencing project: providing services to taxonomists for standard genome sequencing and annotation.</title>
        <authorList>
            <consortium name="The Broad Institute Genomics Platform"/>
            <consortium name="The Broad Institute Genome Sequencing Center for Infectious Disease"/>
            <person name="Wu L."/>
            <person name="Ma J."/>
        </authorList>
    </citation>
    <scope>NUCLEOTIDE SEQUENCE [LARGE SCALE GENOMIC DNA]</scope>
    <source>
        <strain evidence="3">JCM 32305</strain>
    </source>
</reference>
<evidence type="ECO:0000313" key="3">
    <source>
        <dbReference type="Proteomes" id="UP000654004"/>
    </source>
</evidence>
<keyword evidence="1" id="KW-0472">Membrane</keyword>